<evidence type="ECO:0008006" key="3">
    <source>
        <dbReference type="Google" id="ProtNLM"/>
    </source>
</evidence>
<reference evidence="1 2" key="1">
    <citation type="submission" date="2013-07" db="EMBL/GenBank/DDBJ databases">
        <authorList>
            <person name="Genoscope - CEA"/>
        </authorList>
    </citation>
    <scope>NUCLEOTIDE SEQUENCE [LARGE SCALE GENOMIC DNA]</scope>
    <source>
        <strain evidence="1 2">G6</strain>
    </source>
</reference>
<evidence type="ECO:0000313" key="1">
    <source>
        <dbReference type="EMBL" id="CDG21223.1"/>
    </source>
</evidence>
<name>A0A068R259_9GAMM</name>
<dbReference type="KEGG" id="xpo:XPG1_1568"/>
<dbReference type="EMBL" id="FO704551">
    <property type="protein sequence ID" value="CDG21223.1"/>
    <property type="molecule type" value="Genomic_DNA"/>
</dbReference>
<gene>
    <name evidence="1" type="ORF">XPG1_1568</name>
</gene>
<dbReference type="STRING" id="1354304.XPG1_1568"/>
<evidence type="ECO:0000313" key="2">
    <source>
        <dbReference type="Proteomes" id="UP000032735"/>
    </source>
</evidence>
<proteinExistence type="predicted"/>
<protein>
    <recommendedName>
        <fullName evidence="3">Transposase</fullName>
    </recommendedName>
</protein>
<dbReference type="AlphaFoldDB" id="A0A068R259"/>
<sequence>MLKIDEDCDMVENLPAQKPENYLSSAI</sequence>
<dbReference type="HOGENOM" id="CLU_3415148_0_0_6"/>
<dbReference type="Proteomes" id="UP000032735">
    <property type="component" value="Chromosome"/>
</dbReference>
<accession>A0A068R259</accession>
<keyword evidence="2" id="KW-1185">Reference proteome</keyword>
<organism evidence="1 2">
    <name type="scientific">Xenorhabdus poinarii G6</name>
    <dbReference type="NCBI Taxonomy" id="1354304"/>
    <lineage>
        <taxon>Bacteria</taxon>
        <taxon>Pseudomonadati</taxon>
        <taxon>Pseudomonadota</taxon>
        <taxon>Gammaproteobacteria</taxon>
        <taxon>Enterobacterales</taxon>
        <taxon>Morganellaceae</taxon>
        <taxon>Xenorhabdus</taxon>
    </lineage>
</organism>